<dbReference type="Pfam" id="PF20684">
    <property type="entry name" value="Fung_rhodopsin"/>
    <property type="match status" value="1"/>
</dbReference>
<evidence type="ECO:0000256" key="6">
    <source>
        <dbReference type="SAM" id="MobiDB-lite"/>
    </source>
</evidence>
<dbReference type="PANTHER" id="PTHR33048">
    <property type="entry name" value="PTH11-LIKE INTEGRAL MEMBRANE PROTEIN (AFU_ORTHOLOGUE AFUA_5G11245)"/>
    <property type="match status" value="1"/>
</dbReference>
<keyword evidence="2 7" id="KW-0812">Transmembrane</keyword>
<dbReference type="Proteomes" id="UP000243723">
    <property type="component" value="Unassembled WGS sequence"/>
</dbReference>
<evidence type="ECO:0000256" key="2">
    <source>
        <dbReference type="ARBA" id="ARBA00022692"/>
    </source>
</evidence>
<feature type="region of interest" description="Disordered" evidence="6">
    <location>
        <begin position="302"/>
        <end position="421"/>
    </location>
</feature>
<comment type="caution">
    <text evidence="9">The sequence shown here is derived from an EMBL/GenBank/DDBJ whole genome shotgun (WGS) entry which is preliminary data.</text>
</comment>
<dbReference type="GO" id="GO:0016020">
    <property type="term" value="C:membrane"/>
    <property type="evidence" value="ECO:0007669"/>
    <property type="project" value="UniProtKB-SubCell"/>
</dbReference>
<reference evidence="9 10" key="1">
    <citation type="submission" date="2017-05" db="EMBL/GenBank/DDBJ databases">
        <title>Draft genome sequence of Elsinoe australis.</title>
        <authorList>
            <person name="Cheng Q."/>
        </authorList>
    </citation>
    <scope>NUCLEOTIDE SEQUENCE [LARGE SCALE GENOMIC DNA]</scope>
    <source>
        <strain evidence="9 10">NL1</strain>
    </source>
</reference>
<feature type="compositionally biased region" description="Basic and acidic residues" evidence="6">
    <location>
        <begin position="388"/>
        <end position="414"/>
    </location>
</feature>
<name>A0A2P7YC19_9PEZI</name>
<keyword evidence="4 7" id="KW-0472">Membrane</keyword>
<accession>A0A2P7YC19</accession>
<evidence type="ECO:0000313" key="10">
    <source>
        <dbReference type="Proteomes" id="UP000243723"/>
    </source>
</evidence>
<sequence length="591" mass="64226">MPALFTRNADGSPVVAASDEANLGPHFLRVSITLAVFTFLIACHRVVFVWVKRGFLGIEEIILAVAVLLLIALTAVGGAAVHNGLGHYASAFPIIGANVEEVLKYLYTTTILYQLLIPLKKLVFLTLYLRLFPYRLIPLLTKITIAIVTMISTLFLLLTILECRPLSATFSPSTNATCLPHYKIQYAWTAFSLLTDLWILALPIPALQTLKSPLARRISLAVLLSLAALFTAISAARAASLRRVADAKATGDTTYTPTHVLVWSHVEASLGLMATCVPSLKTPVKRLWGVSMTAQRSLRSGVSQLSQLSSARGEKERREEWEREVGTMPSRPVSEERPLGLFHPLAQGESRGGSRAGSRVDLRTSRRGSVATLAARKSGETVRSARSGRRERGKSVDARSLKGRRSEDGAREKALPCPSPAFPSPAWIGASGAGAAAWDKARQGSAESTPLMGVGDSRERLLKPGSFSASNPSLAASIQQRQAKREAWDEVMHRSPSQPNMGAEAWKGREQRHVVQMRRQSDETQLSSLHPRGEDEESAVGADKERRHTTDAVLAAGGSPYGDVTALSYAMSWGSFEGEEGEEVRKMFRGL</sequence>
<gene>
    <name evidence="9" type="ORF">B9Z65_7387</name>
</gene>
<evidence type="ECO:0000256" key="5">
    <source>
        <dbReference type="ARBA" id="ARBA00038359"/>
    </source>
</evidence>
<dbReference type="EMBL" id="NHZQ01000448">
    <property type="protein sequence ID" value="PSK33500.1"/>
    <property type="molecule type" value="Genomic_DNA"/>
</dbReference>
<feature type="transmembrane region" description="Helical" evidence="7">
    <location>
        <begin position="186"/>
        <end position="206"/>
    </location>
</feature>
<dbReference type="InterPro" id="IPR049326">
    <property type="entry name" value="Rhodopsin_dom_fungi"/>
</dbReference>
<feature type="transmembrane region" description="Helical" evidence="7">
    <location>
        <begin position="218"/>
        <end position="236"/>
    </location>
</feature>
<organism evidence="9 10">
    <name type="scientific">Elsinoe australis</name>
    <dbReference type="NCBI Taxonomy" id="40998"/>
    <lineage>
        <taxon>Eukaryota</taxon>
        <taxon>Fungi</taxon>
        <taxon>Dikarya</taxon>
        <taxon>Ascomycota</taxon>
        <taxon>Pezizomycotina</taxon>
        <taxon>Dothideomycetes</taxon>
        <taxon>Dothideomycetidae</taxon>
        <taxon>Myriangiales</taxon>
        <taxon>Elsinoaceae</taxon>
        <taxon>Elsinoe</taxon>
    </lineage>
</organism>
<proteinExistence type="inferred from homology"/>
<feature type="transmembrane region" description="Helical" evidence="7">
    <location>
        <begin position="27"/>
        <end position="49"/>
    </location>
</feature>
<evidence type="ECO:0000256" key="3">
    <source>
        <dbReference type="ARBA" id="ARBA00022989"/>
    </source>
</evidence>
<keyword evidence="3 7" id="KW-1133">Transmembrane helix</keyword>
<evidence type="ECO:0000256" key="4">
    <source>
        <dbReference type="ARBA" id="ARBA00023136"/>
    </source>
</evidence>
<feature type="region of interest" description="Disordered" evidence="6">
    <location>
        <begin position="516"/>
        <end position="550"/>
    </location>
</feature>
<feature type="transmembrane region" description="Helical" evidence="7">
    <location>
        <begin position="143"/>
        <end position="161"/>
    </location>
</feature>
<dbReference type="InterPro" id="IPR052337">
    <property type="entry name" value="SAT4-like"/>
</dbReference>
<dbReference type="AlphaFoldDB" id="A0A2P7YC19"/>
<comment type="similarity">
    <text evidence="5">Belongs to the SAT4 family.</text>
</comment>
<dbReference type="PANTHER" id="PTHR33048:SF123">
    <property type="entry name" value="INTEGRAL MEMBRANE PROTEIN"/>
    <property type="match status" value="1"/>
</dbReference>
<keyword evidence="10" id="KW-1185">Reference proteome</keyword>
<dbReference type="STRING" id="40998.A0A2P7YC19"/>
<evidence type="ECO:0000256" key="1">
    <source>
        <dbReference type="ARBA" id="ARBA00004141"/>
    </source>
</evidence>
<feature type="transmembrane region" description="Helical" evidence="7">
    <location>
        <begin position="61"/>
        <end position="81"/>
    </location>
</feature>
<dbReference type="OrthoDB" id="5413793at2759"/>
<feature type="domain" description="Rhodopsin" evidence="8">
    <location>
        <begin position="45"/>
        <end position="286"/>
    </location>
</feature>
<protein>
    <recommendedName>
        <fullName evidence="8">Rhodopsin domain-containing protein</fullName>
    </recommendedName>
</protein>
<comment type="subcellular location">
    <subcellularLocation>
        <location evidence="1">Membrane</location>
        <topology evidence="1">Multi-pass membrane protein</topology>
    </subcellularLocation>
</comment>
<evidence type="ECO:0000313" key="9">
    <source>
        <dbReference type="EMBL" id="PSK33500.1"/>
    </source>
</evidence>
<feature type="transmembrane region" description="Helical" evidence="7">
    <location>
        <begin position="111"/>
        <end position="131"/>
    </location>
</feature>
<feature type="compositionally biased region" description="Basic and acidic residues" evidence="6">
    <location>
        <begin position="312"/>
        <end position="325"/>
    </location>
</feature>
<evidence type="ECO:0000256" key="7">
    <source>
        <dbReference type="SAM" id="Phobius"/>
    </source>
</evidence>
<evidence type="ECO:0000259" key="8">
    <source>
        <dbReference type="Pfam" id="PF20684"/>
    </source>
</evidence>